<keyword evidence="9 11" id="KW-0072">Autophagy</keyword>
<organism evidence="13 14">
    <name type="scientific">Nannochloropsis gaditana</name>
    <dbReference type="NCBI Taxonomy" id="72520"/>
    <lineage>
        <taxon>Eukaryota</taxon>
        <taxon>Sar</taxon>
        <taxon>Stramenopiles</taxon>
        <taxon>Ochrophyta</taxon>
        <taxon>Eustigmatophyceae</taxon>
        <taxon>Eustigmatales</taxon>
        <taxon>Monodopsidaceae</taxon>
        <taxon>Nannochloropsis</taxon>
    </lineage>
</organism>
<comment type="caution">
    <text evidence="13">The sequence shown here is derived from an EMBL/GenBank/DDBJ whole genome shotgun (WGS) entry which is preliminary data.</text>
</comment>
<keyword evidence="14" id="KW-1185">Reference proteome</keyword>
<evidence type="ECO:0000256" key="11">
    <source>
        <dbReference type="RuleBase" id="RU363115"/>
    </source>
</evidence>
<comment type="function">
    <text evidence="11">Cysteine protease that plays a key role in autophagy by mediating both proteolytic activation and delipidation of ATG8 family proteins.</text>
</comment>
<keyword evidence="4 11" id="KW-0963">Cytoplasm</keyword>
<dbReference type="SUPFAM" id="SSF54001">
    <property type="entry name" value="Cysteine proteinases"/>
    <property type="match status" value="1"/>
</dbReference>
<comment type="catalytic activity">
    <reaction evidence="10">
        <text>[protein]-C-terminal L-amino acid-glycyl-phosphatidylethanolamide + H2O = [protein]-C-terminal L-amino acid-glycine + a 1,2-diacyl-sn-glycero-3-phosphoethanolamine</text>
        <dbReference type="Rhea" id="RHEA:67548"/>
        <dbReference type="Rhea" id="RHEA-COMP:17323"/>
        <dbReference type="Rhea" id="RHEA-COMP:17324"/>
        <dbReference type="ChEBI" id="CHEBI:15377"/>
        <dbReference type="ChEBI" id="CHEBI:64612"/>
        <dbReference type="ChEBI" id="CHEBI:172940"/>
        <dbReference type="ChEBI" id="CHEBI:172941"/>
    </reaction>
    <physiologicalReaction direction="left-to-right" evidence="10">
        <dbReference type="Rhea" id="RHEA:67549"/>
    </physiologicalReaction>
</comment>
<dbReference type="Proteomes" id="UP000019335">
    <property type="component" value="Chromosome 13"/>
</dbReference>
<evidence type="ECO:0000256" key="1">
    <source>
        <dbReference type="ARBA" id="ARBA00004496"/>
    </source>
</evidence>
<dbReference type="InterPro" id="IPR046792">
    <property type="entry name" value="Peptidase_C54_cat"/>
</dbReference>
<evidence type="ECO:0000256" key="5">
    <source>
        <dbReference type="ARBA" id="ARBA00022670"/>
    </source>
</evidence>
<dbReference type="GO" id="GO:0004197">
    <property type="term" value="F:cysteine-type endopeptidase activity"/>
    <property type="evidence" value="ECO:0007669"/>
    <property type="project" value="TreeGrafter"/>
</dbReference>
<evidence type="ECO:0000313" key="14">
    <source>
        <dbReference type="Proteomes" id="UP000019335"/>
    </source>
</evidence>
<dbReference type="PANTHER" id="PTHR22624">
    <property type="entry name" value="CYSTEINE PROTEASE ATG4"/>
    <property type="match status" value="1"/>
</dbReference>
<dbReference type="GO" id="GO:0000423">
    <property type="term" value="P:mitophagy"/>
    <property type="evidence" value="ECO:0007669"/>
    <property type="project" value="TreeGrafter"/>
</dbReference>
<dbReference type="InterPro" id="IPR005078">
    <property type="entry name" value="Peptidase_C54"/>
</dbReference>
<dbReference type="EC" id="3.4.22.-" evidence="11"/>
<proteinExistence type="inferred from homology"/>
<dbReference type="AlphaFoldDB" id="W7TVV9"/>
<evidence type="ECO:0000313" key="13">
    <source>
        <dbReference type="EMBL" id="EWM24746.1"/>
    </source>
</evidence>
<evidence type="ECO:0000256" key="4">
    <source>
        <dbReference type="ARBA" id="ARBA00022490"/>
    </source>
</evidence>
<evidence type="ECO:0000256" key="10">
    <source>
        <dbReference type="ARBA" id="ARBA00029362"/>
    </source>
</evidence>
<keyword evidence="8 11" id="KW-0653">Protein transport</keyword>
<evidence type="ECO:0000256" key="9">
    <source>
        <dbReference type="ARBA" id="ARBA00023006"/>
    </source>
</evidence>
<dbReference type="EMBL" id="AZIL01001152">
    <property type="protein sequence ID" value="EWM24746.1"/>
    <property type="molecule type" value="Genomic_DNA"/>
</dbReference>
<dbReference type="PANTHER" id="PTHR22624:SF49">
    <property type="entry name" value="CYSTEINE PROTEASE"/>
    <property type="match status" value="1"/>
</dbReference>
<name>W7TVV9_9STRA</name>
<dbReference type="GO" id="GO:0034727">
    <property type="term" value="P:piecemeal microautophagy of the nucleus"/>
    <property type="evidence" value="ECO:0007669"/>
    <property type="project" value="TreeGrafter"/>
</dbReference>
<dbReference type="GO" id="GO:0019786">
    <property type="term" value="F:protein-phosphatidylethanolamide deconjugating activity"/>
    <property type="evidence" value="ECO:0007669"/>
    <property type="project" value="InterPro"/>
</dbReference>
<dbReference type="GO" id="GO:0005737">
    <property type="term" value="C:cytoplasm"/>
    <property type="evidence" value="ECO:0007669"/>
    <property type="project" value="UniProtKB-SubCell"/>
</dbReference>
<dbReference type="GO" id="GO:0016485">
    <property type="term" value="P:protein processing"/>
    <property type="evidence" value="ECO:0007669"/>
    <property type="project" value="TreeGrafter"/>
</dbReference>
<sequence length="138" mass="15482">MPTSLPSRPQYVPVSTCPLSTSSAHTVRPKEIVFELFLPLAPLSAARRASASSSSSPSSSVTGRWILGKRYDPEDLDGWTQHFRSIPWFTYRHTFPTMAPYPYTDDAGWGCMLRSAQMMMGEGLLRCERGWRGVHVET</sequence>
<dbReference type="Pfam" id="PF03416">
    <property type="entry name" value="Peptidase_C54"/>
    <property type="match status" value="1"/>
</dbReference>
<dbReference type="GO" id="GO:0015031">
    <property type="term" value="P:protein transport"/>
    <property type="evidence" value="ECO:0007669"/>
    <property type="project" value="UniProtKB-KW"/>
</dbReference>
<evidence type="ECO:0000256" key="3">
    <source>
        <dbReference type="ARBA" id="ARBA00022448"/>
    </source>
</evidence>
<feature type="domain" description="Peptidase C54 catalytic" evidence="12">
    <location>
        <begin position="79"/>
        <end position="132"/>
    </location>
</feature>
<keyword evidence="6 11" id="KW-0378">Hydrolase</keyword>
<comment type="similarity">
    <text evidence="2 11">Belongs to the peptidase C54 family.</text>
</comment>
<dbReference type="OrthoDB" id="2960936at2759"/>
<gene>
    <name evidence="13" type="ORF">Naga_101138g1</name>
</gene>
<protein>
    <recommendedName>
        <fullName evidence="11">Cysteine protease</fullName>
        <ecNumber evidence="11">3.4.22.-</ecNumber>
    </recommendedName>
</protein>
<evidence type="ECO:0000256" key="8">
    <source>
        <dbReference type="ARBA" id="ARBA00022927"/>
    </source>
</evidence>
<dbReference type="GO" id="GO:0035973">
    <property type="term" value="P:aggrephagy"/>
    <property type="evidence" value="ECO:0007669"/>
    <property type="project" value="TreeGrafter"/>
</dbReference>
<keyword evidence="3" id="KW-0813">Transport</keyword>
<comment type="subcellular location">
    <subcellularLocation>
        <location evidence="1 11">Cytoplasm</location>
    </subcellularLocation>
</comment>
<dbReference type="InterPro" id="IPR038765">
    <property type="entry name" value="Papain-like_cys_pep_sf"/>
</dbReference>
<accession>W7TVV9</accession>
<keyword evidence="7" id="KW-0788">Thiol protease</keyword>
<evidence type="ECO:0000256" key="2">
    <source>
        <dbReference type="ARBA" id="ARBA00010958"/>
    </source>
</evidence>
<evidence type="ECO:0000256" key="6">
    <source>
        <dbReference type="ARBA" id="ARBA00022801"/>
    </source>
</evidence>
<keyword evidence="5 11" id="KW-0645">Protease</keyword>
<evidence type="ECO:0000259" key="12">
    <source>
        <dbReference type="Pfam" id="PF03416"/>
    </source>
</evidence>
<dbReference type="GO" id="GO:0000045">
    <property type="term" value="P:autophagosome assembly"/>
    <property type="evidence" value="ECO:0007669"/>
    <property type="project" value="TreeGrafter"/>
</dbReference>
<reference evidence="13 14" key="1">
    <citation type="journal article" date="2014" name="Mol. Plant">
        <title>Chromosome Scale Genome Assembly and Transcriptome Profiling of Nannochloropsis gaditana in Nitrogen Depletion.</title>
        <authorList>
            <person name="Corteggiani Carpinelli E."/>
            <person name="Telatin A."/>
            <person name="Vitulo N."/>
            <person name="Forcato C."/>
            <person name="D'Angelo M."/>
            <person name="Schiavon R."/>
            <person name="Vezzi A."/>
            <person name="Giacometti G.M."/>
            <person name="Morosinotto T."/>
            <person name="Valle G."/>
        </authorList>
    </citation>
    <scope>NUCLEOTIDE SEQUENCE [LARGE SCALE GENOMIC DNA]</scope>
    <source>
        <strain evidence="13 14">B-31</strain>
    </source>
</reference>
<evidence type="ECO:0000256" key="7">
    <source>
        <dbReference type="ARBA" id="ARBA00022807"/>
    </source>
</evidence>